<sequence length="520" mass="56874">MAISVTSSSLSVLFSTLCIIDLFGVFPIVALPRAIIGCGWLGIPLALCIFGVQVYTAILLGRCWLIAEQLNPEIAHKSRYPYAAIAEMTFGEGASIMVTYLLDLTVFGGGIPNLLVASQNLQMLGLKASQWNFDFSFCYWMLILGLVLCPIMWLGSPKDMKWVALTSVGTVLSVSVLTWTSLLTAEPIVSPHIPGPSWEAFCIAYGILAFQFDIHPVILTVQVDMAEKKKLGHAILGAFSVTGSLFLVTCLIAFFRFGDRVRYNLLQGLPPSGALLADELLVTVQICLSMVVSGTALFQDVEHKLGVPKEFTWKRCVVRSSLVLLAVLLGETVPRFDLVMGLIGGALTGPLMFILPPLFYARLRAMQPQPVMVAVGSTTFRGLRSNLATILDIHTSVDGLEDLRSRALSADNYGTFVNSTTTSPHKRDEIFDSPRAHLLQNASYFRDRVLSLVSVDNYDAIGPMRFWEKLFTACLVFAGIVTTVLSTFYTLRGTIEYATFVPPCIVNVTVASRAVIDNAF</sequence>
<feature type="transmembrane region" description="Helical" evidence="6">
    <location>
        <begin position="162"/>
        <end position="183"/>
    </location>
</feature>
<feature type="transmembrane region" description="Helical" evidence="6">
    <location>
        <begin position="339"/>
        <end position="360"/>
    </location>
</feature>
<keyword evidence="2" id="KW-0813">Transport</keyword>
<organism evidence="8">
    <name type="scientific">Homalodisca liturata</name>
    <dbReference type="NCBI Taxonomy" id="320908"/>
    <lineage>
        <taxon>Eukaryota</taxon>
        <taxon>Metazoa</taxon>
        <taxon>Ecdysozoa</taxon>
        <taxon>Arthropoda</taxon>
        <taxon>Hexapoda</taxon>
        <taxon>Insecta</taxon>
        <taxon>Pterygota</taxon>
        <taxon>Neoptera</taxon>
        <taxon>Paraneoptera</taxon>
        <taxon>Hemiptera</taxon>
        <taxon>Auchenorrhyncha</taxon>
        <taxon>Membracoidea</taxon>
        <taxon>Cicadellidae</taxon>
        <taxon>Cicadellinae</taxon>
        <taxon>Proconiini</taxon>
        <taxon>Homalodisca</taxon>
    </lineage>
</organism>
<evidence type="ECO:0000256" key="1">
    <source>
        <dbReference type="ARBA" id="ARBA00004370"/>
    </source>
</evidence>
<feature type="transmembrane region" description="Helical" evidence="6">
    <location>
        <begin position="133"/>
        <end position="155"/>
    </location>
</feature>
<dbReference type="AlphaFoldDB" id="A0A1B6H7I9"/>
<keyword evidence="3 6" id="KW-0812">Transmembrane</keyword>
<evidence type="ECO:0000256" key="6">
    <source>
        <dbReference type="SAM" id="Phobius"/>
    </source>
</evidence>
<keyword evidence="5 6" id="KW-0472">Membrane</keyword>
<dbReference type="Pfam" id="PF01490">
    <property type="entry name" value="Aa_trans"/>
    <property type="match status" value="1"/>
</dbReference>
<evidence type="ECO:0000259" key="7">
    <source>
        <dbReference type="Pfam" id="PF01490"/>
    </source>
</evidence>
<feature type="transmembrane region" description="Helical" evidence="6">
    <location>
        <begin position="41"/>
        <end position="61"/>
    </location>
</feature>
<accession>A0A1B6H7I9</accession>
<evidence type="ECO:0000256" key="4">
    <source>
        <dbReference type="ARBA" id="ARBA00022989"/>
    </source>
</evidence>
<keyword evidence="4 6" id="KW-1133">Transmembrane helix</keyword>
<feature type="transmembrane region" description="Helical" evidence="6">
    <location>
        <begin position="203"/>
        <end position="223"/>
    </location>
</feature>
<feature type="transmembrane region" description="Helical" evidence="6">
    <location>
        <begin position="12"/>
        <end position="35"/>
    </location>
</feature>
<reference evidence="8" key="1">
    <citation type="submission" date="2015-11" db="EMBL/GenBank/DDBJ databases">
        <title>De novo transcriptome assembly of four potential Pierce s Disease insect vectors from Arizona vineyards.</title>
        <authorList>
            <person name="Tassone E.E."/>
        </authorList>
    </citation>
    <scope>NUCLEOTIDE SEQUENCE</scope>
</reference>
<protein>
    <recommendedName>
        <fullName evidence="7">Amino acid transporter transmembrane domain-containing protein</fullName>
    </recommendedName>
</protein>
<name>A0A1B6H7I9_9HEMI</name>
<evidence type="ECO:0000313" key="8">
    <source>
        <dbReference type="EMBL" id="JAS70666.1"/>
    </source>
</evidence>
<dbReference type="InterPro" id="IPR013057">
    <property type="entry name" value="AA_transpt_TM"/>
</dbReference>
<feature type="domain" description="Amino acid transporter transmembrane" evidence="7">
    <location>
        <begin position="28"/>
        <end position="364"/>
    </location>
</feature>
<dbReference type="EMBL" id="GECU01037040">
    <property type="protein sequence ID" value="JAS70666.1"/>
    <property type="molecule type" value="Transcribed_RNA"/>
</dbReference>
<evidence type="ECO:0000256" key="2">
    <source>
        <dbReference type="ARBA" id="ARBA00022448"/>
    </source>
</evidence>
<evidence type="ECO:0000256" key="3">
    <source>
        <dbReference type="ARBA" id="ARBA00022692"/>
    </source>
</evidence>
<feature type="transmembrane region" description="Helical" evidence="6">
    <location>
        <begin position="235"/>
        <end position="255"/>
    </location>
</feature>
<gene>
    <name evidence="8" type="ORF">g.8308</name>
</gene>
<comment type="subcellular location">
    <subcellularLocation>
        <location evidence="1">Membrane</location>
    </subcellularLocation>
</comment>
<feature type="transmembrane region" description="Helical" evidence="6">
    <location>
        <begin position="470"/>
        <end position="491"/>
    </location>
</feature>
<dbReference type="PANTHER" id="PTHR48017">
    <property type="entry name" value="OS05G0424000 PROTEIN-RELATED"/>
    <property type="match status" value="1"/>
</dbReference>
<proteinExistence type="predicted"/>
<dbReference type="GO" id="GO:0016020">
    <property type="term" value="C:membrane"/>
    <property type="evidence" value="ECO:0007669"/>
    <property type="project" value="UniProtKB-SubCell"/>
</dbReference>
<evidence type="ECO:0000256" key="5">
    <source>
        <dbReference type="ARBA" id="ARBA00023136"/>
    </source>
</evidence>